<comment type="cofactor">
    <cofactor evidence="4">
        <name>a divalent metal cation</name>
        <dbReference type="ChEBI" id="CHEBI:60240"/>
    </cofactor>
    <text evidence="4">Binds 2 divalent metal cations per subunit.</text>
</comment>
<evidence type="ECO:0000256" key="5">
    <source>
        <dbReference type="PROSITE-ProRule" id="PRU00679"/>
    </source>
</evidence>
<keyword evidence="1 4" id="KW-0479">Metal-binding</keyword>
<evidence type="ECO:0000313" key="7">
    <source>
        <dbReference type="Proteomes" id="UP000469440"/>
    </source>
</evidence>
<feature type="binding site" description="via carbamate group" evidence="4">
    <location>
        <position position="131"/>
    </location>
    <ligand>
        <name>Zn(2+)</name>
        <dbReference type="ChEBI" id="CHEBI:29105"/>
        <label>1</label>
    </ligand>
</feature>
<dbReference type="EMBL" id="VWXL01000047">
    <property type="protein sequence ID" value="MVB10795.1"/>
    <property type="molecule type" value="Genomic_DNA"/>
</dbReference>
<comment type="caution">
    <text evidence="6">The sequence shown here is derived from an EMBL/GenBank/DDBJ whole genome shotgun (WGS) entry which is preliminary data.</text>
</comment>
<dbReference type="Proteomes" id="UP000469440">
    <property type="component" value="Unassembled WGS sequence"/>
</dbReference>
<dbReference type="Gene3D" id="3.20.20.140">
    <property type="entry name" value="Metal-dependent hydrolases"/>
    <property type="match status" value="1"/>
</dbReference>
<protein>
    <submittedName>
        <fullName evidence="6">Phosphotriesterase homology protein</fullName>
    </submittedName>
</protein>
<dbReference type="GO" id="GO:0008270">
    <property type="term" value="F:zinc ion binding"/>
    <property type="evidence" value="ECO:0007669"/>
    <property type="project" value="InterPro"/>
</dbReference>
<feature type="binding site" evidence="4">
    <location>
        <position position="192"/>
    </location>
    <ligand>
        <name>Zn(2+)</name>
        <dbReference type="ChEBI" id="CHEBI:29105"/>
        <label>2</label>
    </ligand>
</feature>
<dbReference type="InterPro" id="IPR032466">
    <property type="entry name" value="Metal_Hydrolase"/>
</dbReference>
<dbReference type="InterPro" id="IPR001559">
    <property type="entry name" value="Phosphotriesterase"/>
</dbReference>
<comment type="similarity">
    <text evidence="5">Belongs to the metallo-dependent hydrolases superfamily. Phosphotriesterase family.</text>
</comment>
<evidence type="ECO:0000256" key="4">
    <source>
        <dbReference type="PIRSR" id="PIRSR601559-51"/>
    </source>
</evidence>
<evidence type="ECO:0000313" key="6">
    <source>
        <dbReference type="EMBL" id="MVB10795.1"/>
    </source>
</evidence>
<feature type="modified residue" description="N6-carboxylysine" evidence="3 5">
    <location>
        <position position="131"/>
    </location>
</feature>
<feature type="binding site" evidence="4">
    <location>
        <position position="164"/>
    </location>
    <ligand>
        <name>Zn(2+)</name>
        <dbReference type="ChEBI" id="CHEBI:29105"/>
        <label>2</label>
    </ligand>
</feature>
<dbReference type="GO" id="GO:0016787">
    <property type="term" value="F:hydrolase activity"/>
    <property type="evidence" value="ECO:0007669"/>
    <property type="project" value="UniProtKB-KW"/>
</dbReference>
<keyword evidence="2" id="KW-0378">Hydrolase</keyword>
<reference evidence="6 7" key="1">
    <citation type="submission" date="2019-09" db="EMBL/GenBank/DDBJ databases">
        <title>Genome sequence of Clostridium sp. EA1.</title>
        <authorList>
            <person name="Poehlein A."/>
            <person name="Bengelsdorf F.R."/>
            <person name="Daniel R."/>
        </authorList>
    </citation>
    <scope>NUCLEOTIDE SEQUENCE [LARGE SCALE GENOMIC DNA]</scope>
    <source>
        <strain evidence="6 7">EA1</strain>
    </source>
</reference>
<organism evidence="6 7">
    <name type="scientific">Caproicibacter fermentans</name>
    <dbReference type="NCBI Taxonomy" id="2576756"/>
    <lineage>
        <taxon>Bacteria</taxon>
        <taxon>Bacillati</taxon>
        <taxon>Bacillota</taxon>
        <taxon>Clostridia</taxon>
        <taxon>Eubacteriales</taxon>
        <taxon>Acutalibacteraceae</taxon>
        <taxon>Caproicibacter</taxon>
    </lineage>
</organism>
<dbReference type="AlphaFoldDB" id="A0A6N8HYW4"/>
<sequence length="300" mass="33649">MTVDGWVGADELGVTYVHEHLMVKPQLDEPRFADYTLQNERASTREAESFREAGGKTIVEMTPINYGRDPAACKRIAHAAGIQVICCTGFHKQEFMPPWFGEKNDEELYGLLLNDMENGMDGTGIHPGVIKFGTSLNEITPNEERSIRLAARAHLETGIPVSTHCDKGTMGMQQLDRLEKLGVDPSDVLLCHIDSKLDARYAIDLCRRGANICFDHVGRELADHDRVRVKMILELLEAGCIDHITLSGDMGKVNYLPAYGGRPGLAYILTGLRRELMHYLSENEFDRMVVENPRRFFTGQ</sequence>
<name>A0A6N8HYW4_9FIRM</name>
<dbReference type="PIRSF" id="PIRSF016839">
    <property type="entry name" value="PhP"/>
    <property type="match status" value="1"/>
</dbReference>
<feature type="binding site" evidence="4">
    <location>
        <position position="20"/>
    </location>
    <ligand>
        <name>Zn(2+)</name>
        <dbReference type="ChEBI" id="CHEBI:29105"/>
        <label>1</label>
    </ligand>
</feature>
<proteinExistence type="inferred from homology"/>
<evidence type="ECO:0000256" key="2">
    <source>
        <dbReference type="ARBA" id="ARBA00022801"/>
    </source>
</evidence>
<gene>
    <name evidence="6" type="primary">php_1</name>
    <name evidence="6" type="ORF">CAFE_14930</name>
</gene>
<feature type="binding site" description="via carbamate group" evidence="4">
    <location>
        <position position="131"/>
    </location>
    <ligand>
        <name>Zn(2+)</name>
        <dbReference type="ChEBI" id="CHEBI:29105"/>
        <label>2</label>
    </ligand>
</feature>
<dbReference type="PANTHER" id="PTHR10819:SF3">
    <property type="entry name" value="PHOSPHOTRIESTERASE-RELATED PROTEIN"/>
    <property type="match status" value="1"/>
</dbReference>
<evidence type="ECO:0000256" key="3">
    <source>
        <dbReference type="PIRSR" id="PIRSR601559-50"/>
    </source>
</evidence>
<dbReference type="PANTHER" id="PTHR10819">
    <property type="entry name" value="PHOSPHOTRIESTERASE-RELATED"/>
    <property type="match status" value="1"/>
</dbReference>
<feature type="binding site" evidence="4">
    <location>
        <position position="249"/>
    </location>
    <ligand>
        <name>Zn(2+)</name>
        <dbReference type="ChEBI" id="CHEBI:29105"/>
        <label>1</label>
    </ligand>
</feature>
<feature type="binding site" evidence="4">
    <location>
        <position position="18"/>
    </location>
    <ligand>
        <name>Zn(2+)</name>
        <dbReference type="ChEBI" id="CHEBI:29105"/>
        <label>1</label>
    </ligand>
</feature>
<evidence type="ECO:0000256" key="1">
    <source>
        <dbReference type="ARBA" id="ARBA00022723"/>
    </source>
</evidence>
<keyword evidence="7" id="KW-1185">Reference proteome</keyword>
<dbReference type="PROSITE" id="PS51347">
    <property type="entry name" value="PHOSPHOTRIESTERASE_2"/>
    <property type="match status" value="1"/>
</dbReference>
<accession>A0A6N8HYW4</accession>
<dbReference type="SUPFAM" id="SSF51556">
    <property type="entry name" value="Metallo-dependent hydrolases"/>
    <property type="match status" value="1"/>
</dbReference>
<dbReference type="Pfam" id="PF02126">
    <property type="entry name" value="PTE"/>
    <property type="match status" value="1"/>
</dbReference>